<dbReference type="InterPro" id="IPR013783">
    <property type="entry name" value="Ig-like_fold"/>
</dbReference>
<evidence type="ECO:0000256" key="4">
    <source>
        <dbReference type="ARBA" id="ARBA00022889"/>
    </source>
</evidence>
<keyword evidence="4" id="KW-0130">Cell adhesion</keyword>
<dbReference type="EMBL" id="JAHRIP010076494">
    <property type="protein sequence ID" value="MEQ2311180.1"/>
    <property type="molecule type" value="Genomic_DNA"/>
</dbReference>
<keyword evidence="2" id="KW-0472">Membrane</keyword>
<feature type="chain" id="PRO_5045138663" description="Alpha-2-macroglobulin domain-containing protein" evidence="7">
    <location>
        <begin position="23"/>
        <end position="248"/>
    </location>
</feature>
<dbReference type="Pfam" id="PF08758">
    <property type="entry name" value="Cadherin_pro"/>
    <property type="match status" value="1"/>
</dbReference>
<reference evidence="9 10" key="1">
    <citation type="submission" date="2021-06" db="EMBL/GenBank/DDBJ databases">
        <authorList>
            <person name="Palmer J.M."/>
        </authorList>
    </citation>
    <scope>NUCLEOTIDE SEQUENCE [LARGE SCALE GENOMIC DNA]</scope>
    <source>
        <strain evidence="9 10">AS_MEX2019</strain>
        <tissue evidence="9">Muscle</tissue>
    </source>
</reference>
<feature type="signal peptide" evidence="7">
    <location>
        <begin position="1"/>
        <end position="22"/>
    </location>
</feature>
<protein>
    <recommendedName>
        <fullName evidence="8">Alpha-2-macroglobulin domain-containing protein</fullName>
    </recommendedName>
</protein>
<keyword evidence="2" id="KW-1003">Cell membrane</keyword>
<dbReference type="SMART" id="SM01360">
    <property type="entry name" value="A2M"/>
    <property type="match status" value="1"/>
</dbReference>
<keyword evidence="6" id="KW-0325">Glycoprotein</keyword>
<dbReference type="InterPro" id="IPR014868">
    <property type="entry name" value="Cadherin_pro_dom"/>
</dbReference>
<sequence length="248" mass="27414">MIVGCVLLACTLLVGASSGSRAGQPLKPSCRPGFSQSFYTVIVPRDVLHGQSILKVSVNGELDLTGPAAAALSSLVLFSQVLEEMKESDAPMNDALSAKMTMGDPYTIFQTCDLAVITDASLHKANSTWLEFKKELVYFLQMNGEHFQKHPELHKRQNFPETWVWMDIETGNSDRKNIPLTVPDSITTWIASAFVMSEKLGLGITEEPAELTVFQDFFLSLNLPASIIRGEELVLEVILFNYLQEALE</sequence>
<comment type="subcellular location">
    <subcellularLocation>
        <location evidence="1">Cell membrane</location>
    </subcellularLocation>
</comment>
<comment type="caution">
    <text evidence="9">The sequence shown here is derived from an EMBL/GenBank/DDBJ whole genome shotgun (WGS) entry which is preliminary data.</text>
</comment>
<keyword evidence="10" id="KW-1185">Reference proteome</keyword>
<feature type="non-terminal residue" evidence="9">
    <location>
        <position position="248"/>
    </location>
</feature>
<dbReference type="PANTHER" id="PTHR11412:SF136">
    <property type="entry name" value="CD109 ANTIGEN"/>
    <property type="match status" value="1"/>
</dbReference>
<evidence type="ECO:0000256" key="3">
    <source>
        <dbReference type="ARBA" id="ARBA00022729"/>
    </source>
</evidence>
<dbReference type="Gene3D" id="2.20.130.20">
    <property type="match status" value="1"/>
</dbReference>
<organism evidence="9 10">
    <name type="scientific">Ameca splendens</name>
    <dbReference type="NCBI Taxonomy" id="208324"/>
    <lineage>
        <taxon>Eukaryota</taxon>
        <taxon>Metazoa</taxon>
        <taxon>Chordata</taxon>
        <taxon>Craniata</taxon>
        <taxon>Vertebrata</taxon>
        <taxon>Euteleostomi</taxon>
        <taxon>Actinopterygii</taxon>
        <taxon>Neopterygii</taxon>
        <taxon>Teleostei</taxon>
        <taxon>Neoteleostei</taxon>
        <taxon>Acanthomorphata</taxon>
        <taxon>Ovalentaria</taxon>
        <taxon>Atherinomorphae</taxon>
        <taxon>Cyprinodontiformes</taxon>
        <taxon>Goodeidae</taxon>
        <taxon>Ameca</taxon>
    </lineage>
</organism>
<evidence type="ECO:0000256" key="2">
    <source>
        <dbReference type="ARBA" id="ARBA00022475"/>
    </source>
</evidence>
<dbReference type="Proteomes" id="UP001469553">
    <property type="component" value="Unassembled WGS sequence"/>
</dbReference>
<keyword evidence="3 7" id="KW-0732">Signal</keyword>
<evidence type="ECO:0000259" key="8">
    <source>
        <dbReference type="SMART" id="SM01360"/>
    </source>
</evidence>
<evidence type="ECO:0000313" key="10">
    <source>
        <dbReference type="Proteomes" id="UP001469553"/>
    </source>
</evidence>
<dbReference type="InterPro" id="IPR001599">
    <property type="entry name" value="Macroglobln_a2"/>
</dbReference>
<gene>
    <name evidence="9" type="ORF">AMECASPLE_017009</name>
</gene>
<evidence type="ECO:0000256" key="5">
    <source>
        <dbReference type="ARBA" id="ARBA00022966"/>
    </source>
</evidence>
<proteinExistence type="predicted"/>
<keyword evidence="5" id="KW-0882">Thioester bond</keyword>
<name>A0ABV1A046_9TELE</name>
<feature type="domain" description="Alpha-2-macroglobulin" evidence="8">
    <location>
        <begin position="162"/>
        <end position="246"/>
    </location>
</feature>
<dbReference type="InterPro" id="IPR050473">
    <property type="entry name" value="A2M/Complement_sys"/>
</dbReference>
<dbReference type="Gene3D" id="2.60.40.10">
    <property type="entry name" value="Immunoglobulins"/>
    <property type="match status" value="1"/>
</dbReference>
<evidence type="ECO:0000256" key="7">
    <source>
        <dbReference type="SAM" id="SignalP"/>
    </source>
</evidence>
<evidence type="ECO:0000256" key="6">
    <source>
        <dbReference type="ARBA" id="ARBA00023180"/>
    </source>
</evidence>
<evidence type="ECO:0000256" key="1">
    <source>
        <dbReference type="ARBA" id="ARBA00004236"/>
    </source>
</evidence>
<accession>A0ABV1A046</accession>
<dbReference type="PANTHER" id="PTHR11412">
    <property type="entry name" value="MACROGLOBULIN / COMPLEMENT"/>
    <property type="match status" value="1"/>
</dbReference>
<evidence type="ECO:0000313" key="9">
    <source>
        <dbReference type="EMBL" id="MEQ2311180.1"/>
    </source>
</evidence>
<dbReference type="Pfam" id="PF00207">
    <property type="entry name" value="A2M"/>
    <property type="match status" value="1"/>
</dbReference>